<dbReference type="InterPro" id="IPR017946">
    <property type="entry name" value="PLC-like_Pdiesterase_TIM-brl"/>
</dbReference>
<dbReference type="RefSeq" id="WP_257893202.1">
    <property type="nucleotide sequence ID" value="NZ_JAIMBW010000001.1"/>
</dbReference>
<evidence type="ECO:0000313" key="2">
    <source>
        <dbReference type="EMBL" id="QXL86242.1"/>
    </source>
</evidence>
<dbReference type="EMBL" id="CP078073">
    <property type="protein sequence ID" value="QXL86242.1"/>
    <property type="molecule type" value="Genomic_DNA"/>
</dbReference>
<dbReference type="Proteomes" id="UP000693972">
    <property type="component" value="Unassembled WGS sequence"/>
</dbReference>
<dbReference type="AlphaFoldDB" id="A0A975YEC8"/>
<dbReference type="GO" id="GO:0008081">
    <property type="term" value="F:phosphoric diester hydrolase activity"/>
    <property type="evidence" value="ECO:0007669"/>
    <property type="project" value="InterPro"/>
</dbReference>
<evidence type="ECO:0000313" key="3">
    <source>
        <dbReference type="Proteomes" id="UP000693972"/>
    </source>
</evidence>
<dbReference type="PANTHER" id="PTHR46211:SF1">
    <property type="entry name" value="GLYCEROPHOSPHODIESTER PHOSPHODIESTERASE, CYTOPLASMIC"/>
    <property type="match status" value="1"/>
</dbReference>
<gene>
    <name evidence="2" type="ORF">KUL25_12215</name>
</gene>
<accession>A0A975YEC8</accession>
<organism evidence="2">
    <name type="scientific">Gymnodinialimonas phycosphaerae</name>
    <dbReference type="NCBI Taxonomy" id="2841589"/>
    <lineage>
        <taxon>Bacteria</taxon>
        <taxon>Pseudomonadati</taxon>
        <taxon>Pseudomonadota</taxon>
        <taxon>Alphaproteobacteria</taxon>
        <taxon>Rhodobacterales</taxon>
        <taxon>Paracoccaceae</taxon>
        <taxon>Gymnodinialimonas</taxon>
    </lineage>
</organism>
<evidence type="ECO:0000259" key="1">
    <source>
        <dbReference type="PROSITE" id="PS51704"/>
    </source>
</evidence>
<dbReference type="PANTHER" id="PTHR46211">
    <property type="entry name" value="GLYCEROPHOSPHORYL DIESTER PHOSPHODIESTERASE"/>
    <property type="match status" value="1"/>
</dbReference>
<name>A0A975YEC8_9RHOB</name>
<feature type="domain" description="GP-PDE" evidence="1">
    <location>
        <begin position="2"/>
        <end position="244"/>
    </location>
</feature>
<dbReference type="PROSITE" id="PS51704">
    <property type="entry name" value="GP_PDE"/>
    <property type="match status" value="1"/>
</dbReference>
<proteinExistence type="predicted"/>
<reference evidence="2 3" key="1">
    <citation type="submission" date="2021-07" db="EMBL/GenBank/DDBJ databases">
        <title>Karlodiniumbacter phycospheric gen. nov., sp. nov., a phycosphere bacterium isolated from karlodinium veneficum.</title>
        <authorList>
            <person name="Peng Y."/>
            <person name="Jiang L."/>
            <person name="Lee J."/>
        </authorList>
    </citation>
    <scope>NUCLEOTIDE SEQUENCE</scope>
    <source>
        <strain evidence="2 3">N5</strain>
    </source>
</reference>
<sequence>MTDIASHRGGAAIWPENSRLAFEETAKLAVEQIEFDVQLSADGVPVIFHDSDVARVTDGTGQLVNKTLAEIKALTISNGGGQIMTLAEGLELLAPTHLLLRCEIKPGPEIRPYPGLREATVAMIAANRLLDRTVLTSFHLPTLAALADERVAAKDLIWLVADPIMRLTSPEAVAHLAQTSGIDHVAPHHLSLRDGMLDMLRDKGLTVGAFAVLEDEAIVWALENDLSVFTTDRPNSAVVIRDRLVRGTGA</sequence>
<dbReference type="SUPFAM" id="SSF51695">
    <property type="entry name" value="PLC-like phosphodiesterases"/>
    <property type="match status" value="1"/>
</dbReference>
<dbReference type="Pfam" id="PF03009">
    <property type="entry name" value="GDPD"/>
    <property type="match status" value="1"/>
</dbReference>
<protein>
    <recommendedName>
        <fullName evidence="1">GP-PDE domain-containing protein</fullName>
    </recommendedName>
</protein>
<dbReference type="EMBL" id="JAIMBW010000001">
    <property type="protein sequence ID" value="MBY4893527.1"/>
    <property type="molecule type" value="Genomic_DNA"/>
</dbReference>
<dbReference type="Gene3D" id="3.20.20.190">
    <property type="entry name" value="Phosphatidylinositol (PI) phosphodiesterase"/>
    <property type="match status" value="1"/>
</dbReference>
<dbReference type="InterPro" id="IPR030395">
    <property type="entry name" value="GP_PDE_dom"/>
</dbReference>
<dbReference type="GO" id="GO:0006629">
    <property type="term" value="P:lipid metabolic process"/>
    <property type="evidence" value="ECO:0007669"/>
    <property type="project" value="InterPro"/>
</dbReference>
<keyword evidence="3" id="KW-1185">Reference proteome</keyword>